<evidence type="ECO:0000313" key="1">
    <source>
        <dbReference type="EMBL" id="QBI19606.1"/>
    </source>
</evidence>
<dbReference type="KEGG" id="erz:ER308_08620"/>
<protein>
    <submittedName>
        <fullName evidence="1">Uncharacterized protein</fullName>
    </submittedName>
</protein>
<organism evidence="1 2">
    <name type="scientific">Egibacter rhizosphaerae</name>
    <dbReference type="NCBI Taxonomy" id="1670831"/>
    <lineage>
        <taxon>Bacteria</taxon>
        <taxon>Bacillati</taxon>
        <taxon>Actinomycetota</taxon>
        <taxon>Nitriliruptoria</taxon>
        <taxon>Egibacterales</taxon>
        <taxon>Egibacteraceae</taxon>
        <taxon>Egibacter</taxon>
    </lineage>
</organism>
<dbReference type="OrthoDB" id="7331788at2"/>
<dbReference type="Proteomes" id="UP000291469">
    <property type="component" value="Chromosome"/>
</dbReference>
<dbReference type="AlphaFoldDB" id="A0A411YEI1"/>
<evidence type="ECO:0000313" key="2">
    <source>
        <dbReference type="Proteomes" id="UP000291469"/>
    </source>
</evidence>
<accession>A0A411YEI1</accession>
<proteinExistence type="predicted"/>
<dbReference type="RefSeq" id="WP_131154603.1">
    <property type="nucleotide sequence ID" value="NZ_CP036402.1"/>
</dbReference>
<name>A0A411YEI1_9ACTN</name>
<sequence>MSAGALEVLEQGPDDAYVGVLLYEMPGIGDPCDDGVREGSQPEFLEGLVRDYDQDELALLADFLE</sequence>
<gene>
    <name evidence="1" type="ORF">ER308_08620</name>
</gene>
<keyword evidence="2" id="KW-1185">Reference proteome</keyword>
<dbReference type="EMBL" id="CP036402">
    <property type="protein sequence ID" value="QBI19606.1"/>
    <property type="molecule type" value="Genomic_DNA"/>
</dbReference>
<reference evidence="1 2" key="1">
    <citation type="submission" date="2019-01" db="EMBL/GenBank/DDBJ databases">
        <title>Egibacter rhizosphaerae EGI 80759T.</title>
        <authorList>
            <person name="Chen D.-D."/>
            <person name="Tian Y."/>
            <person name="Jiao J.-Y."/>
            <person name="Zhang X.-T."/>
            <person name="Zhang Y.-G."/>
            <person name="Zhang Y."/>
            <person name="Xiao M."/>
            <person name="Shu W.-S."/>
            <person name="Li W.-J."/>
        </authorList>
    </citation>
    <scope>NUCLEOTIDE SEQUENCE [LARGE SCALE GENOMIC DNA]</scope>
    <source>
        <strain evidence="1 2">EGI 80759</strain>
    </source>
</reference>